<gene>
    <name evidence="1" type="ORF">OXH18_06010</name>
</gene>
<dbReference type="AlphaFoldDB" id="A0A9E8ZN26"/>
<protein>
    <submittedName>
        <fullName evidence="1">Uncharacterized protein</fullName>
    </submittedName>
</protein>
<proteinExistence type="predicted"/>
<evidence type="ECO:0000313" key="1">
    <source>
        <dbReference type="EMBL" id="WAL61541.1"/>
    </source>
</evidence>
<reference evidence="1" key="1">
    <citation type="submission" date="2022-12" db="EMBL/GenBank/DDBJ databases">
        <title>Polyphasic identification of a Novel Hot-Spring Cyanobacterium Ocullathermofonsia sinensis gen nov. sp. nov. and Genomic Insights on its Adaptations to the Thermal Habitat.</title>
        <authorList>
            <person name="Daroch M."/>
            <person name="Tang J."/>
            <person name="Jiang Y."/>
        </authorList>
    </citation>
    <scope>NUCLEOTIDE SEQUENCE</scope>
    <source>
        <strain evidence="1">PKUAC-SCTA174</strain>
    </source>
</reference>
<dbReference type="EMBL" id="CP113797">
    <property type="protein sequence ID" value="WAL61541.1"/>
    <property type="molecule type" value="Genomic_DNA"/>
</dbReference>
<dbReference type="RefSeq" id="WP_268611533.1">
    <property type="nucleotide sequence ID" value="NZ_CP113797.1"/>
</dbReference>
<sequence length="118" mass="13325">MFAELDETEAELAKLRSWLPKIDDRDLLKPTESSPFLSTQSYGLTPTLREQSSVLLKHILTSSGNSIDLTIQKKLWRWSSLKSPPIFKFSKELKPQKAEATDLKHRKLMSPTIPACGG</sequence>
<accession>A0A9E8ZN26</accession>
<dbReference type="KEGG" id="tsin:OXH18_06010"/>
<organism evidence="1 2">
    <name type="scientific">Thermocoleostomius sinensis A174</name>
    <dbReference type="NCBI Taxonomy" id="2016057"/>
    <lineage>
        <taxon>Bacteria</taxon>
        <taxon>Bacillati</taxon>
        <taxon>Cyanobacteriota</taxon>
        <taxon>Cyanophyceae</taxon>
        <taxon>Oculatellales</taxon>
        <taxon>Oculatellaceae</taxon>
        <taxon>Thermocoleostomius</taxon>
    </lineage>
</organism>
<evidence type="ECO:0000313" key="2">
    <source>
        <dbReference type="Proteomes" id="UP001163152"/>
    </source>
</evidence>
<keyword evidence="2" id="KW-1185">Reference proteome</keyword>
<dbReference type="Proteomes" id="UP001163152">
    <property type="component" value="Chromosome"/>
</dbReference>
<name>A0A9E8ZN26_9CYAN</name>